<dbReference type="Pfam" id="PF01728">
    <property type="entry name" value="FtsJ"/>
    <property type="match status" value="1"/>
</dbReference>
<keyword evidence="11" id="KW-0963">Cytoplasm</keyword>
<evidence type="ECO:0000256" key="6">
    <source>
        <dbReference type="ARBA" id="ARBA00038861"/>
    </source>
</evidence>
<feature type="binding site" evidence="11">
    <location>
        <position position="118"/>
    </location>
    <ligand>
        <name>S-adenosyl-L-methionine</name>
        <dbReference type="ChEBI" id="CHEBI:59789"/>
    </ligand>
</feature>
<dbReference type="HAMAP" id="MF_01547">
    <property type="entry name" value="RNA_methyltr_E"/>
    <property type="match status" value="1"/>
</dbReference>
<dbReference type="PIRSF" id="PIRSF005461">
    <property type="entry name" value="23S_rRNA_mtase"/>
    <property type="match status" value="1"/>
</dbReference>
<comment type="subcellular location">
    <subcellularLocation>
        <location evidence="11">Cytoplasm</location>
    </subcellularLocation>
</comment>
<comment type="caution">
    <text evidence="14">The sequence shown here is derived from an EMBL/GenBank/DDBJ whole genome shotgun (WGS) entry which is preliminary data.</text>
</comment>
<feature type="binding site" evidence="11">
    <location>
        <position position="158"/>
    </location>
    <ligand>
        <name>S-adenosyl-L-methionine</name>
        <dbReference type="ChEBI" id="CHEBI:59789"/>
    </ligand>
</feature>
<accession>A0ABU5E2J9</accession>
<evidence type="ECO:0000256" key="7">
    <source>
        <dbReference type="ARBA" id="ARBA00041129"/>
    </source>
</evidence>
<dbReference type="EC" id="2.1.1.166" evidence="6 11"/>
<feature type="binding site" evidence="11">
    <location>
        <position position="97"/>
    </location>
    <ligand>
        <name>S-adenosyl-L-methionine</name>
        <dbReference type="ChEBI" id="CHEBI:59789"/>
    </ligand>
</feature>
<dbReference type="GO" id="GO:0032259">
    <property type="term" value="P:methylation"/>
    <property type="evidence" value="ECO:0007669"/>
    <property type="project" value="UniProtKB-KW"/>
</dbReference>
<comment type="similarity">
    <text evidence="11">Belongs to the class I-like SAM-binding methyltransferase superfamily. RNA methyltransferase RlmE family.</text>
</comment>
<evidence type="ECO:0000256" key="5">
    <source>
        <dbReference type="ARBA" id="ARBA00037569"/>
    </source>
</evidence>
<evidence type="ECO:0000256" key="10">
    <source>
        <dbReference type="ARBA" id="ARBA00048970"/>
    </source>
</evidence>
<evidence type="ECO:0000256" key="11">
    <source>
        <dbReference type="HAMAP-Rule" id="MF_01547"/>
    </source>
</evidence>
<comment type="function">
    <text evidence="5 11">Specifically methylates the uridine in position 2552 of 23S rRNA at the 2'-O position of the ribose in the fully assembled 50S ribosomal subunit.</text>
</comment>
<dbReference type="EMBL" id="JAXCLX010000003">
    <property type="protein sequence ID" value="MDY0873839.1"/>
    <property type="molecule type" value="Genomic_DNA"/>
</dbReference>
<dbReference type="InterPro" id="IPR002877">
    <property type="entry name" value="RNA_MeTrfase_FtsJ_dom"/>
</dbReference>
<keyword evidence="15" id="KW-1185">Reference proteome</keyword>
<evidence type="ECO:0000256" key="12">
    <source>
        <dbReference type="SAM" id="MobiDB-lite"/>
    </source>
</evidence>
<keyword evidence="2 11" id="KW-0489">Methyltransferase</keyword>
<evidence type="ECO:0000256" key="9">
    <source>
        <dbReference type="ARBA" id="ARBA00042745"/>
    </source>
</evidence>
<evidence type="ECO:0000256" key="8">
    <source>
        <dbReference type="ARBA" id="ARBA00041995"/>
    </source>
</evidence>
<keyword evidence="1 11" id="KW-0698">rRNA processing</keyword>
<dbReference type="InterPro" id="IPR050082">
    <property type="entry name" value="RNA_methyltr_RlmE"/>
</dbReference>
<gene>
    <name evidence="11" type="primary">rlmE</name>
    <name evidence="11" type="synonym">ftsJ</name>
    <name evidence="11" type="synonym">rrmJ</name>
    <name evidence="14" type="ORF">SMD31_18005</name>
</gene>
<feature type="compositionally biased region" description="Gly residues" evidence="12">
    <location>
        <begin position="1"/>
        <end position="15"/>
    </location>
</feature>
<evidence type="ECO:0000256" key="1">
    <source>
        <dbReference type="ARBA" id="ARBA00022552"/>
    </source>
</evidence>
<dbReference type="InterPro" id="IPR029063">
    <property type="entry name" value="SAM-dependent_MTases_sf"/>
</dbReference>
<dbReference type="PANTHER" id="PTHR10920">
    <property type="entry name" value="RIBOSOMAL RNA METHYLTRANSFERASE"/>
    <property type="match status" value="1"/>
</dbReference>
<proteinExistence type="inferred from homology"/>
<comment type="catalytic activity">
    <reaction evidence="10 11">
        <text>uridine(2552) in 23S rRNA + S-adenosyl-L-methionine = 2'-O-methyluridine(2552) in 23S rRNA + S-adenosyl-L-homocysteine + H(+)</text>
        <dbReference type="Rhea" id="RHEA:42720"/>
        <dbReference type="Rhea" id="RHEA-COMP:10202"/>
        <dbReference type="Rhea" id="RHEA-COMP:10203"/>
        <dbReference type="ChEBI" id="CHEBI:15378"/>
        <dbReference type="ChEBI" id="CHEBI:57856"/>
        <dbReference type="ChEBI" id="CHEBI:59789"/>
        <dbReference type="ChEBI" id="CHEBI:65315"/>
        <dbReference type="ChEBI" id="CHEBI:74478"/>
        <dbReference type="EC" id="2.1.1.166"/>
    </reaction>
</comment>
<evidence type="ECO:0000256" key="3">
    <source>
        <dbReference type="ARBA" id="ARBA00022679"/>
    </source>
</evidence>
<dbReference type="InterPro" id="IPR015507">
    <property type="entry name" value="rRNA-MeTfrase_E"/>
</dbReference>
<dbReference type="RefSeq" id="WP_320502310.1">
    <property type="nucleotide sequence ID" value="NZ_JAXCLX010000003.1"/>
</dbReference>
<sequence length="243" mass="26219">MRNNRGSGGRGGQRGGAREESALTGRGIKTRVKTAAKRSLSSARWLDRQLNDPYVAEAKKRGYRSRAAFKILQLDEKFRFFKIGGRIVDLGAAPGGWTQVAVDRVHSADGRGKVIGIDLQEVEPMPGATIIQLDFMDPSAPDKLKALLEGEADVVLSDMAASSTGHAQTDHLKIIDLAETALAFAIEVLTPGGTFIAKVLQGGATNELLAQLKKHFSSVKHVKPDASRKDSAEIYVVAQGFRR</sequence>
<dbReference type="Gene3D" id="3.40.50.150">
    <property type="entry name" value="Vaccinia Virus protein VP39"/>
    <property type="match status" value="1"/>
</dbReference>
<keyword evidence="4 11" id="KW-0949">S-adenosyl-L-methionine</keyword>
<protein>
    <recommendedName>
        <fullName evidence="7 11">Ribosomal RNA large subunit methyltransferase E</fullName>
        <ecNumber evidence="6 11">2.1.1.166</ecNumber>
    </recommendedName>
    <alternativeName>
        <fullName evidence="9 11">23S rRNA Um2552 methyltransferase</fullName>
    </alternativeName>
    <alternativeName>
        <fullName evidence="8 11">rRNA (uridine-2'-O-)-methyltransferase</fullName>
    </alternativeName>
</protein>
<feature type="binding site" evidence="11">
    <location>
        <position position="134"/>
    </location>
    <ligand>
        <name>S-adenosyl-L-methionine</name>
        <dbReference type="ChEBI" id="CHEBI:59789"/>
    </ligand>
</feature>
<dbReference type="Proteomes" id="UP001271769">
    <property type="component" value="Unassembled WGS sequence"/>
</dbReference>
<evidence type="ECO:0000313" key="14">
    <source>
        <dbReference type="EMBL" id="MDY0873839.1"/>
    </source>
</evidence>
<evidence type="ECO:0000256" key="2">
    <source>
        <dbReference type="ARBA" id="ARBA00022603"/>
    </source>
</evidence>
<keyword evidence="3 11" id="KW-0808">Transferase</keyword>
<dbReference type="PANTHER" id="PTHR10920:SF18">
    <property type="entry name" value="RRNA METHYLTRANSFERASE 2, MITOCHONDRIAL"/>
    <property type="match status" value="1"/>
</dbReference>
<name>A0ABU5E2J9_9PROT</name>
<evidence type="ECO:0000259" key="13">
    <source>
        <dbReference type="Pfam" id="PF01728"/>
    </source>
</evidence>
<feature type="domain" description="Ribosomal RNA methyltransferase FtsJ" evidence="13">
    <location>
        <begin position="63"/>
        <end position="241"/>
    </location>
</feature>
<dbReference type="SUPFAM" id="SSF53335">
    <property type="entry name" value="S-adenosyl-L-methionine-dependent methyltransferases"/>
    <property type="match status" value="1"/>
</dbReference>
<evidence type="ECO:0000256" key="4">
    <source>
        <dbReference type="ARBA" id="ARBA00022691"/>
    </source>
</evidence>
<reference evidence="14 15" key="1">
    <citation type="journal article" date="2013" name="Antonie Van Leeuwenhoek">
        <title>Dongia rigui sp. nov., isolated from freshwater of a large wetland in Korea.</title>
        <authorList>
            <person name="Baik K.S."/>
            <person name="Hwang Y.M."/>
            <person name="Choi J.S."/>
            <person name="Kwon J."/>
            <person name="Seong C.N."/>
        </authorList>
    </citation>
    <scope>NUCLEOTIDE SEQUENCE [LARGE SCALE GENOMIC DNA]</scope>
    <source>
        <strain evidence="14 15">04SU4-P</strain>
    </source>
</reference>
<feature type="active site" description="Proton acceptor" evidence="11">
    <location>
        <position position="198"/>
    </location>
</feature>
<feature type="region of interest" description="Disordered" evidence="12">
    <location>
        <begin position="1"/>
        <end position="28"/>
    </location>
</feature>
<evidence type="ECO:0000313" key="15">
    <source>
        <dbReference type="Proteomes" id="UP001271769"/>
    </source>
</evidence>
<dbReference type="GO" id="GO:0008168">
    <property type="term" value="F:methyltransferase activity"/>
    <property type="evidence" value="ECO:0007669"/>
    <property type="project" value="UniProtKB-KW"/>
</dbReference>
<organism evidence="14 15">
    <name type="scientific">Dongia rigui</name>
    <dbReference type="NCBI Taxonomy" id="940149"/>
    <lineage>
        <taxon>Bacteria</taxon>
        <taxon>Pseudomonadati</taxon>
        <taxon>Pseudomonadota</taxon>
        <taxon>Alphaproteobacteria</taxon>
        <taxon>Rhodospirillales</taxon>
        <taxon>Dongiaceae</taxon>
        <taxon>Dongia</taxon>
    </lineage>
</organism>
<feature type="binding site" evidence="11">
    <location>
        <position position="95"/>
    </location>
    <ligand>
        <name>S-adenosyl-L-methionine</name>
        <dbReference type="ChEBI" id="CHEBI:59789"/>
    </ligand>
</feature>